<feature type="transmembrane region" description="Helical" evidence="6">
    <location>
        <begin position="180"/>
        <end position="202"/>
    </location>
</feature>
<keyword evidence="2 6" id="KW-1003">Cell membrane</keyword>
<dbReference type="GO" id="GO:0050909">
    <property type="term" value="P:sensory perception of taste"/>
    <property type="evidence" value="ECO:0007669"/>
    <property type="project" value="InterPro"/>
</dbReference>
<evidence type="ECO:0000256" key="2">
    <source>
        <dbReference type="ARBA" id="ARBA00022475"/>
    </source>
</evidence>
<comment type="subcellular location">
    <subcellularLocation>
        <location evidence="1 6">Cell membrane</location>
        <topology evidence="1 6">Multi-pass membrane protein</topology>
    </subcellularLocation>
</comment>
<keyword evidence="5 6" id="KW-0472">Membrane</keyword>
<dbReference type="GO" id="GO:0007165">
    <property type="term" value="P:signal transduction"/>
    <property type="evidence" value="ECO:0007669"/>
    <property type="project" value="UniProtKB-KW"/>
</dbReference>
<dbReference type="OrthoDB" id="8009671at2759"/>
<feature type="transmembrane region" description="Helical" evidence="6">
    <location>
        <begin position="288"/>
        <end position="312"/>
    </location>
</feature>
<keyword evidence="8" id="KW-1185">Reference proteome</keyword>
<feature type="transmembrane region" description="Helical" evidence="6">
    <location>
        <begin position="78"/>
        <end position="99"/>
    </location>
</feature>
<name>B4JGQ7_DROGR</name>
<evidence type="ECO:0000256" key="6">
    <source>
        <dbReference type="RuleBase" id="RU363108"/>
    </source>
</evidence>
<evidence type="ECO:0000256" key="1">
    <source>
        <dbReference type="ARBA" id="ARBA00004651"/>
    </source>
</evidence>
<dbReference type="InterPro" id="IPR013604">
    <property type="entry name" value="7TM_chemorcpt"/>
</dbReference>
<dbReference type="Pfam" id="PF08395">
    <property type="entry name" value="7tm_7"/>
    <property type="match status" value="1"/>
</dbReference>
<keyword evidence="6" id="KW-0807">Transducer</keyword>
<organism evidence="8">
    <name type="scientific">Drosophila grimshawi</name>
    <name type="common">Hawaiian fruit fly</name>
    <name type="synonym">Idiomyia grimshawi</name>
    <dbReference type="NCBI Taxonomy" id="7222"/>
    <lineage>
        <taxon>Eukaryota</taxon>
        <taxon>Metazoa</taxon>
        <taxon>Ecdysozoa</taxon>
        <taxon>Arthropoda</taxon>
        <taxon>Hexapoda</taxon>
        <taxon>Insecta</taxon>
        <taxon>Pterygota</taxon>
        <taxon>Neoptera</taxon>
        <taxon>Endopterygota</taxon>
        <taxon>Diptera</taxon>
        <taxon>Brachycera</taxon>
        <taxon>Muscomorpha</taxon>
        <taxon>Ephydroidea</taxon>
        <taxon>Drosophilidae</taxon>
        <taxon>Drosophila</taxon>
        <taxon>Hawaiian Drosophila</taxon>
    </lineage>
</organism>
<feature type="transmembrane region" description="Helical" evidence="6">
    <location>
        <begin position="49"/>
        <end position="72"/>
    </location>
</feature>
<dbReference type="EMBL" id="CH916369">
    <property type="protein sequence ID" value="EDV92661.1"/>
    <property type="molecule type" value="Genomic_DNA"/>
</dbReference>
<dbReference type="KEGG" id="dgr:6564086"/>
<dbReference type="Proteomes" id="UP000001070">
    <property type="component" value="Unassembled WGS sequence"/>
</dbReference>
<dbReference type="GO" id="GO:0005886">
    <property type="term" value="C:plasma membrane"/>
    <property type="evidence" value="ECO:0007669"/>
    <property type="project" value="UniProtKB-SubCell"/>
</dbReference>
<dbReference type="FunCoup" id="B4JGQ7">
    <property type="interactions" value="12"/>
</dbReference>
<evidence type="ECO:0000313" key="7">
    <source>
        <dbReference type="EMBL" id="EDV92661.1"/>
    </source>
</evidence>
<dbReference type="PhylomeDB" id="B4JGQ7"/>
<feature type="transmembrane region" description="Helical" evidence="6">
    <location>
        <begin position="6"/>
        <end position="29"/>
    </location>
</feature>
<keyword evidence="3 6" id="KW-0812">Transmembrane</keyword>
<keyword evidence="4 6" id="KW-1133">Transmembrane helix</keyword>
<evidence type="ECO:0000313" key="8">
    <source>
        <dbReference type="Proteomes" id="UP000001070"/>
    </source>
</evidence>
<keyword evidence="6" id="KW-0675">Receptor</keyword>
<evidence type="ECO:0000256" key="4">
    <source>
        <dbReference type="ARBA" id="ARBA00022989"/>
    </source>
</evidence>
<comment type="function">
    <text evidence="6">Gustatory receptor which mediates acceptance or avoidance behavior, depending on its substrates.</text>
</comment>
<dbReference type="OMA" id="YRVDECI"/>
<dbReference type="AlphaFoldDB" id="B4JGQ7"/>
<comment type="similarity">
    <text evidence="6">Belongs to the insect chemoreceptor superfamily. Gustatory receptor (GR) family.</text>
</comment>
<evidence type="ECO:0000256" key="3">
    <source>
        <dbReference type="ARBA" id="ARBA00022692"/>
    </source>
</evidence>
<dbReference type="HOGENOM" id="CLU_059451_0_0_1"/>
<dbReference type="eggNOG" id="ENOG502TCT7">
    <property type="taxonomic scope" value="Eukaryota"/>
</dbReference>
<proteinExistence type="inferred from homology"/>
<sequence>MLSASTLSASILRATFRYATFMGFIFFGIKGNRTDGCLVAQNRYRYKGFCILSRILVCVLYGYLSIVDILWVLDNTHLTILACIRLGCNIICAFVILMMQFWFGQRVLRLVNCYFRLFRKVNALPGCEDVGFGGRRELTLLFFKVICLLSQIFCELPQLYSQFSLEACIEVICETYTDVGGSMIGHMCFVGYLSIGALYAQLNRYVRHELRRQLRSLEQPNGCQAGRRELKAAGCRLDECLSIYVEIERVGSAFHRLMEIPLCLILMFSFLSMAVVSYYIMLNKFRDFSLWLLVIRLFVDVVLLTLAIHGACSSSRVVRRLSLENCYVSERNDWHMKMEMFLSRLNLYEFRVCPLGLFEISNELILVFLSGLVTYLTYILQYSMQTNQI</sequence>
<evidence type="ECO:0000256" key="5">
    <source>
        <dbReference type="ARBA" id="ARBA00023136"/>
    </source>
</evidence>
<accession>B4JGQ7</accession>
<reference evidence="7 8" key="1">
    <citation type="journal article" date="2007" name="Nature">
        <title>Evolution of genes and genomes on the Drosophila phylogeny.</title>
        <authorList>
            <consortium name="Drosophila 12 Genomes Consortium"/>
            <person name="Clark A.G."/>
            <person name="Eisen M.B."/>
            <person name="Smith D.R."/>
            <person name="Bergman C.M."/>
            <person name="Oliver B."/>
            <person name="Markow T.A."/>
            <person name="Kaufman T.C."/>
            <person name="Kellis M."/>
            <person name="Gelbart W."/>
            <person name="Iyer V.N."/>
            <person name="Pollard D.A."/>
            <person name="Sackton T.B."/>
            <person name="Larracuente A.M."/>
            <person name="Singh N.D."/>
            <person name="Abad J.P."/>
            <person name="Abt D.N."/>
            <person name="Adryan B."/>
            <person name="Aguade M."/>
            <person name="Akashi H."/>
            <person name="Anderson W.W."/>
            <person name="Aquadro C.F."/>
            <person name="Ardell D.H."/>
            <person name="Arguello R."/>
            <person name="Artieri C.G."/>
            <person name="Barbash D.A."/>
            <person name="Barker D."/>
            <person name="Barsanti P."/>
            <person name="Batterham P."/>
            <person name="Batzoglou S."/>
            <person name="Begun D."/>
            <person name="Bhutkar A."/>
            <person name="Blanco E."/>
            <person name="Bosak S.A."/>
            <person name="Bradley R.K."/>
            <person name="Brand A.D."/>
            <person name="Brent M.R."/>
            <person name="Brooks A.N."/>
            <person name="Brown R.H."/>
            <person name="Butlin R.K."/>
            <person name="Caggese C."/>
            <person name="Calvi B.R."/>
            <person name="Bernardo de Carvalho A."/>
            <person name="Caspi A."/>
            <person name="Castrezana S."/>
            <person name="Celniker S.E."/>
            <person name="Chang J.L."/>
            <person name="Chapple C."/>
            <person name="Chatterji S."/>
            <person name="Chinwalla A."/>
            <person name="Civetta A."/>
            <person name="Clifton S.W."/>
            <person name="Comeron J.M."/>
            <person name="Costello J.C."/>
            <person name="Coyne J.A."/>
            <person name="Daub J."/>
            <person name="David R.G."/>
            <person name="Delcher A.L."/>
            <person name="Delehaunty K."/>
            <person name="Do C.B."/>
            <person name="Ebling H."/>
            <person name="Edwards K."/>
            <person name="Eickbush T."/>
            <person name="Evans J.D."/>
            <person name="Filipski A."/>
            <person name="Findeiss S."/>
            <person name="Freyhult E."/>
            <person name="Fulton L."/>
            <person name="Fulton R."/>
            <person name="Garcia A.C."/>
            <person name="Gardiner A."/>
            <person name="Garfield D.A."/>
            <person name="Garvin B.E."/>
            <person name="Gibson G."/>
            <person name="Gilbert D."/>
            <person name="Gnerre S."/>
            <person name="Godfrey J."/>
            <person name="Good R."/>
            <person name="Gotea V."/>
            <person name="Gravely B."/>
            <person name="Greenberg A.J."/>
            <person name="Griffiths-Jones S."/>
            <person name="Gross S."/>
            <person name="Guigo R."/>
            <person name="Gustafson E.A."/>
            <person name="Haerty W."/>
            <person name="Hahn M.W."/>
            <person name="Halligan D.L."/>
            <person name="Halpern A.L."/>
            <person name="Halter G.M."/>
            <person name="Han M.V."/>
            <person name="Heger A."/>
            <person name="Hillier L."/>
            <person name="Hinrichs A.S."/>
            <person name="Holmes I."/>
            <person name="Hoskins R.A."/>
            <person name="Hubisz M.J."/>
            <person name="Hultmark D."/>
            <person name="Huntley M.A."/>
            <person name="Jaffe D.B."/>
            <person name="Jagadeeshan S."/>
            <person name="Jeck W.R."/>
            <person name="Johnson J."/>
            <person name="Jones C.D."/>
            <person name="Jordan W.C."/>
            <person name="Karpen G.H."/>
            <person name="Kataoka E."/>
            <person name="Keightley P.D."/>
            <person name="Kheradpour P."/>
            <person name="Kirkness E.F."/>
            <person name="Koerich L.B."/>
            <person name="Kristiansen K."/>
            <person name="Kudrna D."/>
            <person name="Kulathinal R.J."/>
            <person name="Kumar S."/>
            <person name="Kwok R."/>
            <person name="Lander E."/>
            <person name="Langley C.H."/>
            <person name="Lapoint R."/>
            <person name="Lazzaro B.P."/>
            <person name="Lee S.J."/>
            <person name="Levesque L."/>
            <person name="Li R."/>
            <person name="Lin C.F."/>
            <person name="Lin M.F."/>
            <person name="Lindblad-Toh K."/>
            <person name="Llopart A."/>
            <person name="Long M."/>
            <person name="Low L."/>
            <person name="Lozovsky E."/>
            <person name="Lu J."/>
            <person name="Luo M."/>
            <person name="Machado C.A."/>
            <person name="Makalowski W."/>
            <person name="Marzo M."/>
            <person name="Matsuda M."/>
            <person name="Matzkin L."/>
            <person name="McAllister B."/>
            <person name="McBride C.S."/>
            <person name="McKernan B."/>
            <person name="McKernan K."/>
            <person name="Mendez-Lago M."/>
            <person name="Minx P."/>
            <person name="Mollenhauer M.U."/>
            <person name="Montooth K."/>
            <person name="Mount S.M."/>
            <person name="Mu X."/>
            <person name="Myers E."/>
            <person name="Negre B."/>
            <person name="Newfeld S."/>
            <person name="Nielsen R."/>
            <person name="Noor M.A."/>
            <person name="O'Grady P."/>
            <person name="Pachter L."/>
            <person name="Papaceit M."/>
            <person name="Parisi M.J."/>
            <person name="Parisi M."/>
            <person name="Parts L."/>
            <person name="Pedersen J.S."/>
            <person name="Pesole G."/>
            <person name="Phillippy A.M."/>
            <person name="Ponting C.P."/>
            <person name="Pop M."/>
            <person name="Porcelli D."/>
            <person name="Powell J.R."/>
            <person name="Prohaska S."/>
            <person name="Pruitt K."/>
            <person name="Puig M."/>
            <person name="Quesneville H."/>
            <person name="Ram K.R."/>
            <person name="Rand D."/>
            <person name="Rasmussen M.D."/>
            <person name="Reed L.K."/>
            <person name="Reenan R."/>
            <person name="Reily A."/>
            <person name="Remington K.A."/>
            <person name="Rieger T.T."/>
            <person name="Ritchie M.G."/>
            <person name="Robin C."/>
            <person name="Rogers Y.H."/>
            <person name="Rohde C."/>
            <person name="Rozas J."/>
            <person name="Rubenfield M.J."/>
            <person name="Ruiz A."/>
            <person name="Russo S."/>
            <person name="Salzberg S.L."/>
            <person name="Sanchez-Gracia A."/>
            <person name="Saranga D.J."/>
            <person name="Sato H."/>
            <person name="Schaeffer S.W."/>
            <person name="Schatz M.C."/>
            <person name="Schlenke T."/>
            <person name="Schwartz R."/>
            <person name="Segarra C."/>
            <person name="Singh R.S."/>
            <person name="Sirot L."/>
            <person name="Sirota M."/>
            <person name="Sisneros N.B."/>
            <person name="Smith C.D."/>
            <person name="Smith T.F."/>
            <person name="Spieth J."/>
            <person name="Stage D.E."/>
            <person name="Stark A."/>
            <person name="Stephan W."/>
            <person name="Strausberg R.L."/>
            <person name="Strempel S."/>
            <person name="Sturgill D."/>
            <person name="Sutton G."/>
            <person name="Sutton G.G."/>
            <person name="Tao W."/>
            <person name="Teichmann S."/>
            <person name="Tobari Y.N."/>
            <person name="Tomimura Y."/>
            <person name="Tsolas J.M."/>
            <person name="Valente V.L."/>
            <person name="Venter E."/>
            <person name="Venter J.C."/>
            <person name="Vicario S."/>
            <person name="Vieira F.G."/>
            <person name="Vilella A.J."/>
            <person name="Villasante A."/>
            <person name="Walenz B."/>
            <person name="Wang J."/>
            <person name="Wasserman M."/>
            <person name="Watts T."/>
            <person name="Wilson D."/>
            <person name="Wilson R.K."/>
            <person name="Wing R.A."/>
            <person name="Wolfner M.F."/>
            <person name="Wong A."/>
            <person name="Wong G.K."/>
            <person name="Wu C.I."/>
            <person name="Wu G."/>
            <person name="Yamamoto D."/>
            <person name="Yang H.P."/>
            <person name="Yang S.P."/>
            <person name="Yorke J.A."/>
            <person name="Yoshida K."/>
            <person name="Zdobnov E."/>
            <person name="Zhang P."/>
            <person name="Zhang Y."/>
            <person name="Zimin A.V."/>
            <person name="Baldwin J."/>
            <person name="Abdouelleil A."/>
            <person name="Abdulkadir J."/>
            <person name="Abebe A."/>
            <person name="Abera B."/>
            <person name="Abreu J."/>
            <person name="Acer S.C."/>
            <person name="Aftuck L."/>
            <person name="Alexander A."/>
            <person name="An P."/>
            <person name="Anderson E."/>
            <person name="Anderson S."/>
            <person name="Arachi H."/>
            <person name="Azer M."/>
            <person name="Bachantsang P."/>
            <person name="Barry A."/>
            <person name="Bayul T."/>
            <person name="Berlin A."/>
            <person name="Bessette D."/>
            <person name="Bloom T."/>
            <person name="Blye J."/>
            <person name="Boguslavskiy L."/>
            <person name="Bonnet C."/>
            <person name="Boukhgalter B."/>
            <person name="Bourzgui I."/>
            <person name="Brown A."/>
            <person name="Cahill P."/>
            <person name="Channer S."/>
            <person name="Cheshatsang Y."/>
            <person name="Chuda L."/>
            <person name="Citroen M."/>
            <person name="Collymore A."/>
            <person name="Cooke P."/>
            <person name="Costello M."/>
            <person name="D'Aco K."/>
            <person name="Daza R."/>
            <person name="De Haan G."/>
            <person name="DeGray S."/>
            <person name="DeMaso C."/>
            <person name="Dhargay N."/>
            <person name="Dooley K."/>
            <person name="Dooley E."/>
            <person name="Doricent M."/>
            <person name="Dorje P."/>
            <person name="Dorjee K."/>
            <person name="Dupes A."/>
            <person name="Elong R."/>
            <person name="Falk J."/>
            <person name="Farina A."/>
            <person name="Faro S."/>
            <person name="Ferguson D."/>
            <person name="Fisher S."/>
            <person name="Foley C.D."/>
            <person name="Franke A."/>
            <person name="Friedrich D."/>
            <person name="Gadbois L."/>
            <person name="Gearin G."/>
            <person name="Gearin C.R."/>
            <person name="Giannoukos G."/>
            <person name="Goode T."/>
            <person name="Graham J."/>
            <person name="Grandbois E."/>
            <person name="Grewal S."/>
            <person name="Gyaltsen K."/>
            <person name="Hafez N."/>
            <person name="Hagos B."/>
            <person name="Hall J."/>
            <person name="Henson C."/>
            <person name="Hollinger A."/>
            <person name="Honan T."/>
            <person name="Huard M.D."/>
            <person name="Hughes L."/>
            <person name="Hurhula B."/>
            <person name="Husby M.E."/>
            <person name="Kamat A."/>
            <person name="Kanga B."/>
            <person name="Kashin S."/>
            <person name="Khazanovich D."/>
            <person name="Kisner P."/>
            <person name="Lance K."/>
            <person name="Lara M."/>
            <person name="Lee W."/>
            <person name="Lennon N."/>
            <person name="Letendre F."/>
            <person name="LeVine R."/>
            <person name="Lipovsky A."/>
            <person name="Liu X."/>
            <person name="Liu J."/>
            <person name="Liu S."/>
            <person name="Lokyitsang T."/>
            <person name="Lokyitsang Y."/>
            <person name="Lubonja R."/>
            <person name="Lui A."/>
            <person name="MacDonald P."/>
            <person name="Magnisalis V."/>
            <person name="Maru K."/>
            <person name="Matthews C."/>
            <person name="McCusker W."/>
            <person name="McDonough S."/>
            <person name="Mehta T."/>
            <person name="Meldrim J."/>
            <person name="Meneus L."/>
            <person name="Mihai O."/>
            <person name="Mihalev A."/>
            <person name="Mihova T."/>
            <person name="Mittelman R."/>
            <person name="Mlenga V."/>
            <person name="Montmayeur A."/>
            <person name="Mulrain L."/>
            <person name="Navidi A."/>
            <person name="Naylor J."/>
            <person name="Negash T."/>
            <person name="Nguyen T."/>
            <person name="Nguyen N."/>
            <person name="Nicol R."/>
            <person name="Norbu C."/>
            <person name="Norbu N."/>
            <person name="Novod N."/>
            <person name="O'Neill B."/>
            <person name="Osman S."/>
            <person name="Markiewicz E."/>
            <person name="Oyono O.L."/>
            <person name="Patti C."/>
            <person name="Phunkhang P."/>
            <person name="Pierre F."/>
            <person name="Priest M."/>
            <person name="Raghuraman S."/>
            <person name="Rege F."/>
            <person name="Reyes R."/>
            <person name="Rise C."/>
            <person name="Rogov P."/>
            <person name="Ross K."/>
            <person name="Ryan E."/>
            <person name="Settipalli S."/>
            <person name="Shea T."/>
            <person name="Sherpa N."/>
            <person name="Shi L."/>
            <person name="Shih D."/>
            <person name="Sparrow T."/>
            <person name="Spaulding J."/>
            <person name="Stalker J."/>
            <person name="Stange-Thomann N."/>
            <person name="Stavropoulos S."/>
            <person name="Stone C."/>
            <person name="Strader C."/>
            <person name="Tesfaye S."/>
            <person name="Thomson T."/>
            <person name="Thoulutsang Y."/>
            <person name="Thoulutsang D."/>
            <person name="Topham K."/>
            <person name="Topping I."/>
            <person name="Tsamla T."/>
            <person name="Vassiliev H."/>
            <person name="Vo A."/>
            <person name="Wangchuk T."/>
            <person name="Wangdi T."/>
            <person name="Weiand M."/>
            <person name="Wilkinson J."/>
            <person name="Wilson A."/>
            <person name="Yadav S."/>
            <person name="Young G."/>
            <person name="Yu Q."/>
            <person name="Zembek L."/>
            <person name="Zhong D."/>
            <person name="Zimmer A."/>
            <person name="Zwirko Z."/>
            <person name="Jaffe D.B."/>
            <person name="Alvarez P."/>
            <person name="Brockman W."/>
            <person name="Butler J."/>
            <person name="Chin C."/>
            <person name="Gnerre S."/>
            <person name="Grabherr M."/>
            <person name="Kleber M."/>
            <person name="Mauceli E."/>
            <person name="MacCallum I."/>
        </authorList>
    </citation>
    <scope>NUCLEOTIDE SEQUENCE [LARGE SCALE GENOMIC DNA]</scope>
    <source>
        <strain evidence="8">Tucson 15287-2541.00</strain>
    </source>
</reference>
<feature type="transmembrane region" description="Helical" evidence="6">
    <location>
        <begin position="262"/>
        <end position="282"/>
    </location>
</feature>
<gene>
    <name evidence="7" type="primary">Dgri\GH18711</name>
    <name evidence="7" type="ORF">Dgri_GH18711</name>
</gene>
<dbReference type="InParanoid" id="B4JGQ7"/>
<feature type="transmembrane region" description="Helical" evidence="6">
    <location>
        <begin position="364"/>
        <end position="384"/>
    </location>
</feature>
<protein>
    <recommendedName>
        <fullName evidence="6">Gustatory receptor</fullName>
    </recommendedName>
</protein>